<reference evidence="2 3" key="1">
    <citation type="submission" date="2015-09" db="EMBL/GenBank/DDBJ databases">
        <title>Draft genome sequence of Alicyclobacillus ferrooxydans DSM 22381.</title>
        <authorList>
            <person name="Hemp J."/>
        </authorList>
    </citation>
    <scope>NUCLEOTIDE SEQUENCE [LARGE SCALE GENOMIC DNA]</scope>
    <source>
        <strain evidence="2 3">TC-34</strain>
    </source>
</reference>
<accession>A0A0P9CSA0</accession>
<evidence type="ECO:0000256" key="1">
    <source>
        <dbReference type="SAM" id="MobiDB-lite"/>
    </source>
</evidence>
<dbReference type="AlphaFoldDB" id="A0A0P9CSA0"/>
<dbReference type="Gene3D" id="3.40.30.10">
    <property type="entry name" value="Glutaredoxin"/>
    <property type="match status" value="1"/>
</dbReference>
<dbReference type="RefSeq" id="WP_054967502.1">
    <property type="nucleotide sequence ID" value="NZ_LJCO01000008.1"/>
</dbReference>
<name>A0A0P9CSA0_9BACL</name>
<dbReference type="Proteomes" id="UP000050482">
    <property type="component" value="Unassembled WGS sequence"/>
</dbReference>
<dbReference type="OrthoDB" id="2375454at2"/>
<proteinExistence type="predicted"/>
<sequence>MKRIGLIALLLVVLGGGFFVVRTLGHPAAAQTVATSTSTASTGHGTSVSKKSNTSGVSELSGMTLTSVSGKTITVNPNQKTILHFMVSSCGTCVGTEIGLTKFAHTPGVQIVSVDVDPQNDSLSTIQSFKKATKASWPYVMDTNQLLVKQFNVSELDTVVVLYHDKVILDEVAPSVSTLQKVLA</sequence>
<gene>
    <name evidence="2" type="ORF">AN477_02035</name>
</gene>
<keyword evidence="3" id="KW-1185">Reference proteome</keyword>
<feature type="region of interest" description="Disordered" evidence="1">
    <location>
        <begin position="35"/>
        <end position="58"/>
    </location>
</feature>
<evidence type="ECO:0008006" key="4">
    <source>
        <dbReference type="Google" id="ProtNLM"/>
    </source>
</evidence>
<organism evidence="2 3">
    <name type="scientific">Alicyclobacillus ferrooxydans</name>
    <dbReference type="NCBI Taxonomy" id="471514"/>
    <lineage>
        <taxon>Bacteria</taxon>
        <taxon>Bacillati</taxon>
        <taxon>Bacillota</taxon>
        <taxon>Bacilli</taxon>
        <taxon>Bacillales</taxon>
        <taxon>Alicyclobacillaceae</taxon>
        <taxon>Alicyclobacillus</taxon>
    </lineage>
</organism>
<protein>
    <recommendedName>
        <fullName evidence="4">Thioredoxin domain-containing protein</fullName>
    </recommendedName>
</protein>
<dbReference type="STRING" id="471514.AN477_02035"/>
<feature type="compositionally biased region" description="Low complexity" evidence="1">
    <location>
        <begin position="35"/>
        <end position="49"/>
    </location>
</feature>
<comment type="caution">
    <text evidence="2">The sequence shown here is derived from an EMBL/GenBank/DDBJ whole genome shotgun (WGS) entry which is preliminary data.</text>
</comment>
<dbReference type="InterPro" id="IPR036249">
    <property type="entry name" value="Thioredoxin-like_sf"/>
</dbReference>
<dbReference type="PATRIC" id="fig|471514.4.peg.418"/>
<dbReference type="SUPFAM" id="SSF52833">
    <property type="entry name" value="Thioredoxin-like"/>
    <property type="match status" value="1"/>
</dbReference>
<evidence type="ECO:0000313" key="3">
    <source>
        <dbReference type="Proteomes" id="UP000050482"/>
    </source>
</evidence>
<evidence type="ECO:0000313" key="2">
    <source>
        <dbReference type="EMBL" id="KPV45705.1"/>
    </source>
</evidence>
<dbReference type="EMBL" id="LJCO01000008">
    <property type="protein sequence ID" value="KPV45705.1"/>
    <property type="molecule type" value="Genomic_DNA"/>
</dbReference>